<dbReference type="AlphaFoldDB" id="H2B034"/>
<evidence type="ECO:0000256" key="1">
    <source>
        <dbReference type="SAM" id="Coils"/>
    </source>
</evidence>
<dbReference type="EMBL" id="HE650829">
    <property type="protein sequence ID" value="CCF59984.1"/>
    <property type="molecule type" value="Genomic_DNA"/>
</dbReference>
<gene>
    <name evidence="2" type="primary">KAFR0I02040</name>
    <name evidence="2" type="ORF">KAFR_0I02040</name>
</gene>
<feature type="coiled-coil region" evidence="1">
    <location>
        <begin position="10"/>
        <end position="97"/>
    </location>
</feature>
<reference evidence="2 3" key="1">
    <citation type="journal article" date="2011" name="Proc. Natl. Acad. Sci. U.S.A.">
        <title>Evolutionary erosion of yeast sex chromosomes by mating-type switching accidents.</title>
        <authorList>
            <person name="Gordon J.L."/>
            <person name="Armisen D."/>
            <person name="Proux-Wera E."/>
            <person name="Oheigeartaigh S.S."/>
            <person name="Byrne K.P."/>
            <person name="Wolfe K.H."/>
        </authorList>
    </citation>
    <scope>NUCLEOTIDE SEQUENCE [LARGE SCALE GENOMIC DNA]</scope>
    <source>
        <strain evidence="3">ATCC 22294 / BCRC 22015 / CBS 2517 / CECT 1963 / NBRC 1671 / NRRL Y-8276</strain>
    </source>
</reference>
<dbReference type="GO" id="GO:0005881">
    <property type="term" value="C:cytoplasmic microtubule"/>
    <property type="evidence" value="ECO:0007669"/>
    <property type="project" value="EnsemblFungi"/>
</dbReference>
<dbReference type="HOGENOM" id="CLU_125075_0_0_1"/>
<dbReference type="STRING" id="1071382.H2B034"/>
<keyword evidence="1" id="KW-0175">Coiled coil</keyword>
<dbReference type="GO" id="GO:0005777">
    <property type="term" value="C:peroxisome"/>
    <property type="evidence" value="ECO:0007669"/>
    <property type="project" value="EnsemblFungi"/>
</dbReference>
<dbReference type="OrthoDB" id="4035460at2759"/>
<keyword evidence="3" id="KW-1185">Reference proteome</keyword>
<accession>H2B034</accession>
<dbReference type="GO" id="GO:0005634">
    <property type="term" value="C:nucleus"/>
    <property type="evidence" value="ECO:0007669"/>
    <property type="project" value="EnsemblFungi"/>
</dbReference>
<proteinExistence type="predicted"/>
<dbReference type="InParanoid" id="H2B034"/>
<dbReference type="eggNOG" id="ENOG502S6CQ">
    <property type="taxonomic scope" value="Eukaryota"/>
</dbReference>
<evidence type="ECO:0000313" key="2">
    <source>
        <dbReference type="EMBL" id="CCF59984.1"/>
    </source>
</evidence>
<dbReference type="KEGG" id="kaf:KAFR_0I02040"/>
<name>H2B034_KAZAF</name>
<evidence type="ECO:0000313" key="3">
    <source>
        <dbReference type="Proteomes" id="UP000005220"/>
    </source>
</evidence>
<dbReference type="GO" id="GO:0051010">
    <property type="term" value="F:microtubule plus-end binding"/>
    <property type="evidence" value="ECO:0007669"/>
    <property type="project" value="EnsemblFungi"/>
</dbReference>
<dbReference type="RefSeq" id="XP_003959119.1">
    <property type="nucleotide sequence ID" value="XM_003959070.1"/>
</dbReference>
<organism evidence="2 3">
    <name type="scientific">Kazachstania africana (strain ATCC 22294 / BCRC 22015 / CBS 2517 / CECT 1963 / NBRC 1671 / NRRL Y-8276)</name>
    <name type="common">Yeast</name>
    <name type="synonym">Kluyveromyces africanus</name>
    <dbReference type="NCBI Taxonomy" id="1071382"/>
    <lineage>
        <taxon>Eukaryota</taxon>
        <taxon>Fungi</taxon>
        <taxon>Dikarya</taxon>
        <taxon>Ascomycota</taxon>
        <taxon>Saccharomycotina</taxon>
        <taxon>Saccharomycetes</taxon>
        <taxon>Saccharomycetales</taxon>
        <taxon>Saccharomycetaceae</taxon>
        <taxon>Kazachstania</taxon>
    </lineage>
</organism>
<sequence>MGSNEGITSLETALDVIRSLESRLEELNDISRKYEMEMESMVDNLTQELQETIASNSTLSQKVVDMEIRVDDLENDKNFLSNKNEILKLENDKLLESNILLNHEIHDLKQKFDHLQSTENQHLIPKRKCKPIKVSTNANTLSLQSMSQNSTVADLKLSKSTVISTTMPKG</sequence>
<dbReference type="Proteomes" id="UP000005220">
    <property type="component" value="Chromosome 9"/>
</dbReference>
<dbReference type="GO" id="GO:0030473">
    <property type="term" value="P:nuclear migration along microtubule"/>
    <property type="evidence" value="ECO:0007669"/>
    <property type="project" value="EnsemblFungi"/>
</dbReference>
<dbReference type="Gene3D" id="6.10.250.1080">
    <property type="match status" value="1"/>
</dbReference>
<protein>
    <submittedName>
        <fullName evidence="2">Uncharacterized protein</fullName>
    </submittedName>
</protein>
<dbReference type="GeneID" id="13883620"/>
<dbReference type="FunCoup" id="H2B034">
    <property type="interactions" value="423"/>
</dbReference>